<proteinExistence type="predicted"/>
<evidence type="ECO:0000313" key="2">
    <source>
        <dbReference type="EMBL" id="KAK5826307.1"/>
    </source>
</evidence>
<comment type="caution">
    <text evidence="2">The sequence shown here is derived from an EMBL/GenBank/DDBJ whole genome shotgun (WGS) entry which is preliminary data.</text>
</comment>
<evidence type="ECO:0000313" key="3">
    <source>
        <dbReference type="Proteomes" id="UP001358586"/>
    </source>
</evidence>
<name>A0ABR0PPF5_GOSAR</name>
<protein>
    <submittedName>
        <fullName evidence="2">Uncharacterized protein</fullName>
    </submittedName>
</protein>
<organism evidence="2 3">
    <name type="scientific">Gossypium arboreum</name>
    <name type="common">Tree cotton</name>
    <name type="synonym">Gossypium nanking</name>
    <dbReference type="NCBI Taxonomy" id="29729"/>
    <lineage>
        <taxon>Eukaryota</taxon>
        <taxon>Viridiplantae</taxon>
        <taxon>Streptophyta</taxon>
        <taxon>Embryophyta</taxon>
        <taxon>Tracheophyta</taxon>
        <taxon>Spermatophyta</taxon>
        <taxon>Magnoliopsida</taxon>
        <taxon>eudicotyledons</taxon>
        <taxon>Gunneridae</taxon>
        <taxon>Pentapetalae</taxon>
        <taxon>rosids</taxon>
        <taxon>malvids</taxon>
        <taxon>Malvales</taxon>
        <taxon>Malvaceae</taxon>
        <taxon>Malvoideae</taxon>
        <taxon>Gossypium</taxon>
    </lineage>
</organism>
<reference evidence="2 3" key="1">
    <citation type="submission" date="2023-03" db="EMBL/GenBank/DDBJ databases">
        <title>WGS of Gossypium arboreum.</title>
        <authorList>
            <person name="Yu D."/>
        </authorList>
    </citation>
    <scope>NUCLEOTIDE SEQUENCE [LARGE SCALE GENOMIC DNA]</scope>
    <source>
        <tissue evidence="2">Leaf</tissue>
    </source>
</reference>
<sequence length="147" mass="16386">MATMDFTDFAVVEPSFAPFNGDRVVTSFPRHEVVKLSEETYMQWQQQVHEFQKKKRLKSCLLVCHWSLSPSSPRPHCRLELSLHANLVKPAPSSMVESAVRSGRSSPCGCGDPDSQSMPPVVYHDGLVASRTLRSPMDPVSGDERVT</sequence>
<gene>
    <name evidence="2" type="ORF">PVK06_021224</name>
</gene>
<dbReference type="EMBL" id="JARKNE010000006">
    <property type="protein sequence ID" value="KAK5826307.1"/>
    <property type="molecule type" value="Genomic_DNA"/>
</dbReference>
<feature type="region of interest" description="Disordered" evidence="1">
    <location>
        <begin position="98"/>
        <end position="120"/>
    </location>
</feature>
<accession>A0ABR0PPF5</accession>
<keyword evidence="3" id="KW-1185">Reference proteome</keyword>
<evidence type="ECO:0000256" key="1">
    <source>
        <dbReference type="SAM" id="MobiDB-lite"/>
    </source>
</evidence>
<dbReference type="Proteomes" id="UP001358586">
    <property type="component" value="Chromosome 6"/>
</dbReference>